<dbReference type="EMBL" id="CP015402">
    <property type="protein sequence ID" value="ANU64342.1"/>
    <property type="molecule type" value="Genomic_DNA"/>
</dbReference>
<feature type="transmembrane region" description="Helical" evidence="1">
    <location>
        <begin position="114"/>
        <end position="133"/>
    </location>
</feature>
<reference evidence="3" key="1">
    <citation type="submission" date="2016-04" db="EMBL/GenBank/DDBJ databases">
        <title>Complete Genome Sequences of Twelve Strains of a Stable Defined Moderately Diverse Mouse Microbiota 2 (sDMDMm2).</title>
        <authorList>
            <person name="Uchimura Y."/>
            <person name="Wyss M."/>
            <person name="Brugiroux S."/>
            <person name="Limenitakis J.P."/>
            <person name="Stecher B."/>
            <person name="McCoy K.D."/>
            <person name="Macpherson A.J."/>
        </authorList>
    </citation>
    <scope>NUCLEOTIDE SEQUENCE [LARGE SCALE GENOMIC DNA]</scope>
    <source>
        <strain evidence="3">YL27</strain>
    </source>
</reference>
<keyword evidence="1" id="KW-0472">Membrane</keyword>
<feature type="transmembrane region" description="Helical" evidence="1">
    <location>
        <begin position="7"/>
        <end position="26"/>
    </location>
</feature>
<sequence length="425" mass="48093">MIRIDRICIWLFLSALVLLLVSHKFLKPVDESITVFLLGIALADSILNNKWRSYIPLWILLGVTLVYIIYSLTGVHFNTARYVLTDALIEIKPYVPFLVCLGISPKWSNVDLRLLQTCALLVAVITTGILLTGPSNTNMIFEHQAFAGLIIYICALCYWFSCIKSNGQVAHRDKIIILLIMTGGLLCTRSKFYGYYVLGIFFMFFYRPGILKQINMKHLAMIVSLIIVFIAVSWKKISFYFITGNSDSFDPNVMESFARPVMYLHGFTILFDYFPFGSGLASFASFPSAENYSSLYYEYGLNNIHGLSPDMPDFICDAFYPTLAQFGIIGVIFFITFWVYTYRFLRMMIRKNPILYINQFSIGALIISAMLIECVASTSFVQPSGQVAMMLLGMICSVSKSVSDNATIENVTSTLTTDNKKRIKI</sequence>
<organism evidence="2 3">
    <name type="scientific">Muribaculum intestinale</name>
    <dbReference type="NCBI Taxonomy" id="1796646"/>
    <lineage>
        <taxon>Bacteria</taxon>
        <taxon>Pseudomonadati</taxon>
        <taxon>Bacteroidota</taxon>
        <taxon>Bacteroidia</taxon>
        <taxon>Bacteroidales</taxon>
        <taxon>Muribaculaceae</taxon>
        <taxon>Muribaculum</taxon>
    </lineage>
</organism>
<evidence type="ECO:0000313" key="2">
    <source>
        <dbReference type="EMBL" id="ANU64342.1"/>
    </source>
</evidence>
<dbReference type="RefSeq" id="WP_068961624.1">
    <property type="nucleotide sequence ID" value="NZ_CAJTAP010000004.1"/>
</dbReference>
<name>A0A1B1SBZ4_9BACT</name>
<keyword evidence="3" id="KW-1185">Reference proteome</keyword>
<keyword evidence="1" id="KW-0812">Transmembrane</keyword>
<evidence type="ECO:0000256" key="1">
    <source>
        <dbReference type="SAM" id="Phobius"/>
    </source>
</evidence>
<keyword evidence="1" id="KW-1133">Transmembrane helix</keyword>
<dbReference type="AlphaFoldDB" id="A0A1B1SBZ4"/>
<dbReference type="Proteomes" id="UP000186351">
    <property type="component" value="Chromosome"/>
</dbReference>
<dbReference type="STRING" id="1796646.A4V02_11855"/>
<evidence type="ECO:0000313" key="3">
    <source>
        <dbReference type="Proteomes" id="UP000186351"/>
    </source>
</evidence>
<feature type="transmembrane region" description="Helical" evidence="1">
    <location>
        <begin position="145"/>
        <end position="163"/>
    </location>
</feature>
<feature type="transmembrane region" description="Helical" evidence="1">
    <location>
        <begin position="54"/>
        <end position="70"/>
    </location>
</feature>
<feature type="transmembrane region" description="Helical" evidence="1">
    <location>
        <begin position="175"/>
        <end position="206"/>
    </location>
</feature>
<gene>
    <name evidence="2" type="ORF">A4V02_11855</name>
</gene>
<dbReference type="OrthoDB" id="1100198at2"/>
<accession>A0A1B1SBZ4</accession>
<proteinExistence type="predicted"/>
<feature type="transmembrane region" description="Helical" evidence="1">
    <location>
        <begin position="218"/>
        <end position="242"/>
    </location>
</feature>
<feature type="transmembrane region" description="Helical" evidence="1">
    <location>
        <begin position="263"/>
        <end position="286"/>
    </location>
</feature>
<dbReference type="GeneID" id="65537566"/>
<protein>
    <recommendedName>
        <fullName evidence="4">O-antigen ligase domain-containing protein</fullName>
    </recommendedName>
</protein>
<dbReference type="KEGG" id="pary:A4V02_11855"/>
<feature type="transmembrane region" description="Helical" evidence="1">
    <location>
        <begin position="318"/>
        <end position="342"/>
    </location>
</feature>
<evidence type="ECO:0008006" key="4">
    <source>
        <dbReference type="Google" id="ProtNLM"/>
    </source>
</evidence>
<accession>A0A1Z2XGJ8</accession>
<feature type="transmembrane region" description="Helical" evidence="1">
    <location>
        <begin position="354"/>
        <end position="372"/>
    </location>
</feature>